<dbReference type="EMBL" id="UARK01000003">
    <property type="protein sequence ID" value="SPW27850.1"/>
    <property type="molecule type" value="Genomic_DNA"/>
</dbReference>
<reference evidence="2 3" key="1">
    <citation type="submission" date="2018-06" db="EMBL/GenBank/DDBJ databases">
        <authorList>
            <consortium name="Pathogen Informatics"/>
            <person name="Doyle S."/>
        </authorList>
    </citation>
    <scope>NUCLEOTIDE SEQUENCE [LARGE SCALE GENOMIC DNA]</scope>
    <source>
        <strain evidence="2 3">NCTC10254</strain>
    </source>
</reference>
<sequence>MTHLPLNRRLIFVDIENINGRSIGSVQEANWCRCALNQWLNITNRDLIVVAADKSGIPHLHESWGTCQILDAVGKSGADKRLIAAIAAEHNLASRFKEVIIVSGDGIFVDSVLYLMSVGIPTTVCSYKSALNATLAACADNILILGTRATRTHKVSSARPLRIPKHAAAHPIPKPGPVHANTSTMKPSTTPVSAPVVRKVDPPSPCPTPPVISRSKISPISLTSLDQRSAIGEHGIPTSPAQSTSQQLADRCSEFLKSCIGFVKKVCSVMAKATN</sequence>
<dbReference type="AlphaFoldDB" id="A0A6H9XRC9"/>
<dbReference type="RefSeq" id="WP_005526499.1">
    <property type="nucleotide sequence ID" value="NZ_CP050134.2"/>
</dbReference>
<feature type="compositionally biased region" description="Polar residues" evidence="1">
    <location>
        <begin position="180"/>
        <end position="192"/>
    </location>
</feature>
<dbReference type="GeneID" id="84574196"/>
<dbReference type="Gene3D" id="3.40.50.1010">
    <property type="entry name" value="5'-nuclease"/>
    <property type="match status" value="1"/>
</dbReference>
<organism evidence="2 3">
    <name type="scientific">Corynebacterium matruchotii</name>
    <dbReference type="NCBI Taxonomy" id="43768"/>
    <lineage>
        <taxon>Bacteria</taxon>
        <taxon>Bacillati</taxon>
        <taxon>Actinomycetota</taxon>
        <taxon>Actinomycetes</taxon>
        <taxon>Mycobacteriales</taxon>
        <taxon>Corynebacteriaceae</taxon>
        <taxon>Corynebacterium</taxon>
    </lineage>
</organism>
<evidence type="ECO:0000256" key="1">
    <source>
        <dbReference type="SAM" id="MobiDB-lite"/>
    </source>
</evidence>
<proteinExistence type="predicted"/>
<dbReference type="Proteomes" id="UP000249886">
    <property type="component" value="Unassembled WGS sequence"/>
</dbReference>
<evidence type="ECO:0000313" key="2">
    <source>
        <dbReference type="EMBL" id="SPW27850.1"/>
    </source>
</evidence>
<protein>
    <submittedName>
        <fullName evidence="2">Uncharacterized protein</fullName>
    </submittedName>
</protein>
<feature type="region of interest" description="Disordered" evidence="1">
    <location>
        <begin position="167"/>
        <end position="218"/>
    </location>
</feature>
<comment type="caution">
    <text evidence="2">The sequence shown here is derived from an EMBL/GenBank/DDBJ whole genome shotgun (WGS) entry which is preliminary data.</text>
</comment>
<name>A0A6H9XRC9_9CORY</name>
<gene>
    <name evidence="2" type="ORF">NCTC10254_01044</name>
</gene>
<evidence type="ECO:0000313" key="3">
    <source>
        <dbReference type="Proteomes" id="UP000249886"/>
    </source>
</evidence>
<accession>A0A6H9XRC9</accession>